<evidence type="ECO:0000313" key="3">
    <source>
        <dbReference type="EMBL" id="AGU14374.1"/>
    </source>
</evidence>
<dbReference type="Pfam" id="PF11307">
    <property type="entry name" value="DUF3109"/>
    <property type="match status" value="1"/>
</dbReference>
<reference evidence="3 4" key="1">
    <citation type="journal article" date="2013" name="Genome Announc.">
        <title>Whole-Genome Sequence of the Clinical Strain Corynebacterium argentoratense DSM 44202, Isolated from a Human Throat Specimen.</title>
        <authorList>
            <person name="Bomholt C."/>
            <person name="Glaub A."/>
            <person name="Gravermann K."/>
            <person name="Albersmeier A."/>
            <person name="Brinkrolf K."/>
            <person name="Ruckert C."/>
            <person name="Tauch A."/>
        </authorList>
    </citation>
    <scope>NUCLEOTIDE SEQUENCE [LARGE SCALE GENOMIC DNA]</scope>
    <source>
        <strain evidence="3">DSM 44202</strain>
    </source>
</reference>
<dbReference type="Proteomes" id="UP000016943">
    <property type="component" value="Chromosome"/>
</dbReference>
<evidence type="ECO:0000256" key="1">
    <source>
        <dbReference type="ARBA" id="ARBA00093770"/>
    </source>
</evidence>
<evidence type="ECO:0008006" key="5">
    <source>
        <dbReference type="Google" id="ProtNLM"/>
    </source>
</evidence>
<gene>
    <name evidence="3" type="ORF">CARG_00885</name>
</gene>
<organism evidence="3 4">
    <name type="scientific">Corynebacterium argentoratense DSM 44202</name>
    <dbReference type="NCBI Taxonomy" id="1348662"/>
    <lineage>
        <taxon>Bacteria</taxon>
        <taxon>Bacillati</taxon>
        <taxon>Actinomycetota</taxon>
        <taxon>Actinomycetes</taxon>
        <taxon>Mycobacteriales</taxon>
        <taxon>Corynebacteriaceae</taxon>
        <taxon>Corynebacterium</taxon>
    </lineage>
</organism>
<name>U3GSU3_9CORY</name>
<comment type="similarity">
    <text evidence="1">Belongs to the Rv0495c family.</text>
</comment>
<keyword evidence="4" id="KW-1185">Reference proteome</keyword>
<protein>
    <recommendedName>
        <fullName evidence="5">DUF3109 family protein</fullName>
    </recommendedName>
</protein>
<dbReference type="PATRIC" id="fig|1348662.3.peg.173"/>
<feature type="region of interest" description="Disordered" evidence="2">
    <location>
        <begin position="291"/>
        <end position="311"/>
    </location>
</feature>
<dbReference type="EMBL" id="CP006365">
    <property type="protein sequence ID" value="AGU14374.1"/>
    <property type="molecule type" value="Genomic_DNA"/>
</dbReference>
<dbReference type="STRING" id="1348662.CARG_00885"/>
<proteinExistence type="inferred from homology"/>
<sequence length="311" mass="34001">MNREVFLGFPANSAAGASIARGDELTPDFPTEWFEFVDPEDPLHTITVNVTWLESHFACGFGTDRCRGIDAALPSVGCCNHGAFLSDETDKEQLDDAVARMPLKFWQYAQYAEQLGADPAPEDPCEPWLEWDELDNDEGEPEPALKTRVVDGACIFANRPGWPTGAGCAIHQWALDAGEDLTVVKPEVCWQLPLRRIEQYEDRADGVEILRTTITEYDRRGWGDGGEDFDWYCSTSPVCHDNPDPMWISHRAELVALIGDAAYEVLARHCAARSRVGAVCVHPATEAAGRAGSASSATSLVDGDGVVDSAQ</sequence>
<dbReference type="RefSeq" id="WP_020975497.1">
    <property type="nucleotide sequence ID" value="NC_022198.1"/>
</dbReference>
<evidence type="ECO:0000313" key="4">
    <source>
        <dbReference type="Proteomes" id="UP000016943"/>
    </source>
</evidence>
<dbReference type="KEGG" id="caz:CARG_00885"/>
<dbReference type="InterPro" id="IPR021458">
    <property type="entry name" value="Rv0495c"/>
</dbReference>
<accession>U3GSU3</accession>
<dbReference type="eggNOG" id="ENOG502Z8QX">
    <property type="taxonomic scope" value="Bacteria"/>
</dbReference>
<dbReference type="GeneID" id="78249055"/>
<evidence type="ECO:0000256" key="2">
    <source>
        <dbReference type="SAM" id="MobiDB-lite"/>
    </source>
</evidence>
<dbReference type="AlphaFoldDB" id="U3GSU3"/>
<dbReference type="HOGENOM" id="CLU_071594_0_0_11"/>